<organism evidence="2 3">
    <name type="scientific">Rhizoctonia solani</name>
    <dbReference type="NCBI Taxonomy" id="456999"/>
    <lineage>
        <taxon>Eukaryota</taxon>
        <taxon>Fungi</taxon>
        <taxon>Dikarya</taxon>
        <taxon>Basidiomycota</taxon>
        <taxon>Agaricomycotina</taxon>
        <taxon>Agaricomycetes</taxon>
        <taxon>Cantharellales</taxon>
        <taxon>Ceratobasidiaceae</taxon>
        <taxon>Rhizoctonia</taxon>
    </lineage>
</organism>
<dbReference type="Proteomes" id="UP000044841">
    <property type="component" value="Unassembled WGS sequence"/>
</dbReference>
<feature type="compositionally biased region" description="Acidic residues" evidence="1">
    <location>
        <begin position="26"/>
        <end position="40"/>
    </location>
</feature>
<feature type="compositionally biased region" description="Low complexity" evidence="1">
    <location>
        <begin position="66"/>
        <end position="78"/>
    </location>
</feature>
<proteinExistence type="predicted"/>
<dbReference type="EMBL" id="CYGV01001733">
    <property type="protein sequence ID" value="CUA76763.1"/>
    <property type="molecule type" value="Genomic_DNA"/>
</dbReference>
<sequence>MPNELTGMASLPTFIYVSPFAACPDSESEDRDELELDVDESPTIGNESSVTQMQGKPHETVISVAPGTTNPSSTSSGNRKTSTSVYPDLLVKAPSSSNVQQGYTGYRDGNIRLLIGTKVFLLHEHKLQEFSILKEKIKDARQGKPEPSTSHNPHSILELYLDEDPEDFAKMMKILYTPIYGRISSSDHLKSTLRLATKFDHPVLRSYAIERLEESNLPPIERIKLAQNSNVSSWRKEALNELCVQDDPITLAEANILGMKTFVDLVHRREAYKLSRGPKPNPSNETMGSPQDPPRAEGPENRANLRPRDRPQKNLSERQEQTSSTSRRTTRSNAGKCRVEPYRNHHAASR</sequence>
<protein>
    <recommendedName>
        <fullName evidence="4">BTB domain-containing protein</fullName>
    </recommendedName>
</protein>
<name>A0A0K6GDR7_9AGAM</name>
<reference evidence="2 3" key="1">
    <citation type="submission" date="2015-07" db="EMBL/GenBank/DDBJ databases">
        <authorList>
            <person name="Noorani M."/>
        </authorList>
    </citation>
    <scope>NUCLEOTIDE SEQUENCE [LARGE SCALE GENOMIC DNA]</scope>
    <source>
        <strain evidence="2">BBA 69670</strain>
    </source>
</reference>
<feature type="region of interest" description="Disordered" evidence="1">
    <location>
        <begin position="25"/>
        <end position="82"/>
    </location>
</feature>
<feature type="compositionally biased region" description="Basic and acidic residues" evidence="1">
    <location>
        <begin position="306"/>
        <end position="320"/>
    </location>
</feature>
<accession>A0A0K6GDR7</accession>
<dbReference type="AlphaFoldDB" id="A0A0K6GDR7"/>
<evidence type="ECO:0008006" key="4">
    <source>
        <dbReference type="Google" id="ProtNLM"/>
    </source>
</evidence>
<feature type="region of interest" description="Disordered" evidence="1">
    <location>
        <begin position="274"/>
        <end position="350"/>
    </location>
</feature>
<keyword evidence="3" id="KW-1185">Reference proteome</keyword>
<gene>
    <name evidence="2" type="ORF">RSOLAG22IIIB_02235</name>
</gene>
<feature type="compositionally biased region" description="Polar residues" evidence="1">
    <location>
        <begin position="43"/>
        <end position="54"/>
    </location>
</feature>
<evidence type="ECO:0000313" key="3">
    <source>
        <dbReference type="Proteomes" id="UP000044841"/>
    </source>
</evidence>
<evidence type="ECO:0000313" key="2">
    <source>
        <dbReference type="EMBL" id="CUA76763.1"/>
    </source>
</evidence>
<evidence type="ECO:0000256" key="1">
    <source>
        <dbReference type="SAM" id="MobiDB-lite"/>
    </source>
</evidence>